<keyword evidence="8" id="KW-0282">Flagellum</keyword>
<keyword evidence="8" id="KW-0966">Cell projection</keyword>
<evidence type="ECO:0000313" key="8">
    <source>
        <dbReference type="EMBL" id="RUO20777.1"/>
    </source>
</evidence>
<gene>
    <name evidence="8" type="ORF">CWE06_05600</name>
</gene>
<proteinExistence type="inferred from homology"/>
<accession>A0A432VW09</accession>
<evidence type="ECO:0000256" key="4">
    <source>
        <dbReference type="ARBA" id="ARBA00023143"/>
    </source>
</evidence>
<comment type="subunit">
    <text evidence="2 5">Homopentamer.</text>
</comment>
<dbReference type="GO" id="GO:0009421">
    <property type="term" value="C:bacterial-type flagellum filament cap"/>
    <property type="evidence" value="ECO:0007669"/>
    <property type="project" value="InterPro"/>
</dbReference>
<keyword evidence="8" id="KW-0969">Cilium</keyword>
<dbReference type="GO" id="GO:0007155">
    <property type="term" value="P:cell adhesion"/>
    <property type="evidence" value="ECO:0007669"/>
    <property type="project" value="InterPro"/>
</dbReference>
<dbReference type="RefSeq" id="WP_126792006.1">
    <property type="nucleotide sequence ID" value="NZ_PIPI01000002.1"/>
</dbReference>
<dbReference type="Pfam" id="PF07195">
    <property type="entry name" value="FliD_C"/>
    <property type="match status" value="1"/>
</dbReference>
<organism evidence="8 9">
    <name type="scientific">Aliidiomarina haloalkalitolerans</name>
    <dbReference type="NCBI Taxonomy" id="859059"/>
    <lineage>
        <taxon>Bacteria</taxon>
        <taxon>Pseudomonadati</taxon>
        <taxon>Pseudomonadota</taxon>
        <taxon>Gammaproteobacteria</taxon>
        <taxon>Alteromonadales</taxon>
        <taxon>Idiomarinaceae</taxon>
        <taxon>Aliidiomarina</taxon>
    </lineage>
</organism>
<dbReference type="InterPro" id="IPR003481">
    <property type="entry name" value="FliD_N"/>
</dbReference>
<keyword evidence="5" id="KW-0964">Secreted</keyword>
<protein>
    <recommendedName>
        <fullName evidence="5">Flagellar hook-associated protein 2</fullName>
        <shortName evidence="5">HAP2</shortName>
    </recommendedName>
    <alternativeName>
        <fullName evidence="5">Flagellar cap protein</fullName>
    </alternativeName>
</protein>
<evidence type="ECO:0000256" key="5">
    <source>
        <dbReference type="RuleBase" id="RU362066"/>
    </source>
</evidence>
<comment type="caution">
    <text evidence="8">The sequence shown here is derived from an EMBL/GenBank/DDBJ whole genome shotgun (WGS) entry which is preliminary data.</text>
</comment>
<comment type="similarity">
    <text evidence="1 5">Belongs to the FliD family.</text>
</comment>
<sequence length="451" mass="47757">MASISVLGIGSGMDLNGLLDQLKAAERQKLQPIVQQKQVNQAKISGYGKIESALSAFQDAVKKLNDPATFRGVQSSVAGSSVLAAASSSAPTGSYAVNVTSRAQSYSIATQGVADKAAQLGGGMVSFTFGNGETLDIEIDPTRSSLEQVRDAINRANGGVQASIVNDGSAEPHRLVFSSTTTGTDAGITSIDFTGDLAAAMPAMDTATEIQAQNASLTVNGIGITSQTNRVEGAIQGVTLDLQEVGASTVEVGRDSELTETAVKDFVKAYNNLQSTMADLTRFGGEGGVSGQLLGDPALRTIQQRLRNVMAGGVEDGAMRMLRDAGIELEIDGKLKLDESKLSELTANRMVDLQNFFAGANTAGGLSGALNTSIEQLLRDDGPLKNSKSGLEANNRRLDDRFFRMEESIDKSIERYRTQFAQLDSMVARMNSTSAYLMQQFDIMNAQLARK</sequence>
<dbReference type="InterPro" id="IPR010810">
    <property type="entry name" value="Flagellin_hook_IN_motif"/>
</dbReference>
<evidence type="ECO:0000259" key="6">
    <source>
        <dbReference type="Pfam" id="PF02465"/>
    </source>
</evidence>
<name>A0A432VW09_9GAMM</name>
<dbReference type="GO" id="GO:0071973">
    <property type="term" value="P:bacterial-type flagellum-dependent cell motility"/>
    <property type="evidence" value="ECO:0007669"/>
    <property type="project" value="TreeGrafter"/>
</dbReference>
<dbReference type="EMBL" id="PIPI01000002">
    <property type="protein sequence ID" value="RUO20777.1"/>
    <property type="molecule type" value="Genomic_DNA"/>
</dbReference>
<feature type="domain" description="Flagellar hook-associated protein 2 C-terminal" evidence="7">
    <location>
        <begin position="212"/>
        <end position="432"/>
    </location>
</feature>
<dbReference type="OrthoDB" id="9810816at2"/>
<dbReference type="PANTHER" id="PTHR30288">
    <property type="entry name" value="FLAGELLAR CAP/ASSEMBLY PROTEIN FLID"/>
    <property type="match status" value="1"/>
</dbReference>
<keyword evidence="4 5" id="KW-0975">Bacterial flagellum</keyword>
<evidence type="ECO:0000259" key="7">
    <source>
        <dbReference type="Pfam" id="PF07195"/>
    </source>
</evidence>
<evidence type="ECO:0000256" key="3">
    <source>
        <dbReference type="ARBA" id="ARBA00023054"/>
    </source>
</evidence>
<dbReference type="Pfam" id="PF07196">
    <property type="entry name" value="Flagellin_IN"/>
    <property type="match status" value="1"/>
</dbReference>
<evidence type="ECO:0000313" key="9">
    <source>
        <dbReference type="Proteomes" id="UP000288212"/>
    </source>
</evidence>
<comment type="function">
    <text evidence="5">Required for morphogenesis and for the elongation of the flagellar filament by facilitating polymerization of the flagellin monomers at the tip of growing filament. Forms a capping structure, which prevents flagellin subunits (transported through the central channel of the flagellum) from leaking out without polymerization at the distal end.</text>
</comment>
<dbReference type="Pfam" id="PF02465">
    <property type="entry name" value="FliD_N"/>
    <property type="match status" value="1"/>
</dbReference>
<comment type="subcellular location">
    <subcellularLocation>
        <location evidence="5">Secreted</location>
    </subcellularLocation>
    <subcellularLocation>
        <location evidence="5">Bacterial flagellum</location>
    </subcellularLocation>
</comment>
<dbReference type="GO" id="GO:0005576">
    <property type="term" value="C:extracellular region"/>
    <property type="evidence" value="ECO:0007669"/>
    <property type="project" value="UniProtKB-SubCell"/>
</dbReference>
<evidence type="ECO:0000256" key="2">
    <source>
        <dbReference type="ARBA" id="ARBA00011255"/>
    </source>
</evidence>
<dbReference type="Proteomes" id="UP000288212">
    <property type="component" value="Unassembled WGS sequence"/>
</dbReference>
<keyword evidence="9" id="KW-1185">Reference proteome</keyword>
<feature type="domain" description="Flagellar hook-associated protein 2 N-terminal" evidence="6">
    <location>
        <begin position="11"/>
        <end position="105"/>
    </location>
</feature>
<dbReference type="InterPro" id="IPR040026">
    <property type="entry name" value="FliD"/>
</dbReference>
<dbReference type="InterPro" id="IPR010809">
    <property type="entry name" value="FliD_C"/>
</dbReference>
<dbReference type="PANTHER" id="PTHR30288:SF0">
    <property type="entry name" value="FLAGELLAR HOOK-ASSOCIATED PROTEIN 2"/>
    <property type="match status" value="1"/>
</dbReference>
<dbReference type="AlphaFoldDB" id="A0A432VW09"/>
<reference evidence="8 9" key="1">
    <citation type="journal article" date="2011" name="Front. Microbiol.">
        <title>Genomic signatures of strain selection and enhancement in Bacillus atrophaeus var. globigii, a historical biowarfare simulant.</title>
        <authorList>
            <person name="Gibbons H.S."/>
            <person name="Broomall S.M."/>
            <person name="McNew L.A."/>
            <person name="Daligault H."/>
            <person name="Chapman C."/>
            <person name="Bruce D."/>
            <person name="Karavis M."/>
            <person name="Krepps M."/>
            <person name="McGregor P.A."/>
            <person name="Hong C."/>
            <person name="Park K.H."/>
            <person name="Akmal A."/>
            <person name="Feldman A."/>
            <person name="Lin J.S."/>
            <person name="Chang W.E."/>
            <person name="Higgs B.W."/>
            <person name="Demirev P."/>
            <person name="Lindquist J."/>
            <person name="Liem A."/>
            <person name="Fochler E."/>
            <person name="Read T.D."/>
            <person name="Tapia R."/>
            <person name="Johnson S."/>
            <person name="Bishop-Lilly K.A."/>
            <person name="Detter C."/>
            <person name="Han C."/>
            <person name="Sozhamannan S."/>
            <person name="Rosenzweig C.N."/>
            <person name="Skowronski E.W."/>
        </authorList>
    </citation>
    <scope>NUCLEOTIDE SEQUENCE [LARGE SCALE GENOMIC DNA]</scope>
    <source>
        <strain evidence="8 9">AK5</strain>
    </source>
</reference>
<dbReference type="GO" id="GO:0009424">
    <property type="term" value="C:bacterial-type flagellum hook"/>
    <property type="evidence" value="ECO:0007669"/>
    <property type="project" value="UniProtKB-UniRule"/>
</dbReference>
<keyword evidence="3" id="KW-0175">Coiled coil</keyword>
<evidence type="ECO:0000256" key="1">
    <source>
        <dbReference type="ARBA" id="ARBA00009764"/>
    </source>
</evidence>